<sequence length="117" mass="13229">MPYLIIFLMLSFLFLCLSVFMEGRAISKAGGDMSSGGFSERVLLILGFIRLPYSFPRWWLSISLVVGVPALLRYFWDEAFLWIPWIVISAGVFLVSAPSFSASDIEEKRANVRLGEK</sequence>
<dbReference type="AlphaFoldDB" id="A0A841IS37"/>
<comment type="caution">
    <text evidence="2">The sequence shown here is derived from an EMBL/GenBank/DDBJ whole genome shotgun (WGS) entry which is preliminary data.</text>
</comment>
<keyword evidence="3" id="KW-1185">Reference proteome</keyword>
<reference evidence="2 3" key="1">
    <citation type="submission" date="2020-08" db="EMBL/GenBank/DDBJ databases">
        <title>Genomic Encyclopedia of Type Strains, Phase III (KMG-III): the genomes of soil and plant-associated and newly described type strains.</title>
        <authorList>
            <person name="Whitman W."/>
        </authorList>
    </citation>
    <scope>NUCLEOTIDE SEQUENCE [LARGE SCALE GENOMIC DNA]</scope>
    <source>
        <strain evidence="2 3">CECT 8712</strain>
    </source>
</reference>
<dbReference type="RefSeq" id="WP_184292508.1">
    <property type="nucleotide sequence ID" value="NZ_JACHJO010000008.1"/>
</dbReference>
<proteinExistence type="predicted"/>
<feature type="transmembrane region" description="Helical" evidence="1">
    <location>
        <begin position="82"/>
        <end position="100"/>
    </location>
</feature>
<dbReference type="EMBL" id="JACHJO010000008">
    <property type="protein sequence ID" value="MBB6121074.1"/>
    <property type="molecule type" value="Genomic_DNA"/>
</dbReference>
<organism evidence="2 3">
    <name type="scientific">Nocardiopsis algeriensis</name>
    <dbReference type="NCBI Taxonomy" id="1478215"/>
    <lineage>
        <taxon>Bacteria</taxon>
        <taxon>Bacillati</taxon>
        <taxon>Actinomycetota</taxon>
        <taxon>Actinomycetes</taxon>
        <taxon>Streptosporangiales</taxon>
        <taxon>Nocardiopsidaceae</taxon>
        <taxon>Nocardiopsis</taxon>
    </lineage>
</organism>
<protein>
    <submittedName>
        <fullName evidence="2">Uncharacterized protein</fullName>
    </submittedName>
</protein>
<keyword evidence="1" id="KW-0472">Membrane</keyword>
<evidence type="ECO:0000256" key="1">
    <source>
        <dbReference type="SAM" id="Phobius"/>
    </source>
</evidence>
<keyword evidence="1" id="KW-1133">Transmembrane helix</keyword>
<evidence type="ECO:0000313" key="2">
    <source>
        <dbReference type="EMBL" id="MBB6121074.1"/>
    </source>
</evidence>
<dbReference type="Proteomes" id="UP000536604">
    <property type="component" value="Unassembled WGS sequence"/>
</dbReference>
<feature type="transmembrane region" description="Helical" evidence="1">
    <location>
        <begin position="58"/>
        <end position="76"/>
    </location>
</feature>
<gene>
    <name evidence="2" type="ORF">FHS13_003035</name>
</gene>
<accession>A0A841IS37</accession>
<name>A0A841IS37_9ACTN</name>
<evidence type="ECO:0000313" key="3">
    <source>
        <dbReference type="Proteomes" id="UP000536604"/>
    </source>
</evidence>
<keyword evidence="1" id="KW-0812">Transmembrane</keyword>